<protein>
    <submittedName>
        <fullName evidence="2">Uncharacterized protein</fullName>
    </submittedName>
</protein>
<dbReference type="EMBL" id="CP136427">
    <property type="protein sequence ID" value="WOC53109.1"/>
    <property type="molecule type" value="Genomic_DNA"/>
</dbReference>
<name>A0AAU0F2W7_9FLAO</name>
<sequence>MDTKYKVFWYSIAFYLLFGFTYLFKAQQYPIRLIPVMLPPYSLKLGEYATSTDNKLQLQVLMTDLQQPSHQVAIKFFLEGGTTNTPIASSAPFIQGV</sequence>
<evidence type="ECO:0000256" key="1">
    <source>
        <dbReference type="SAM" id="Phobius"/>
    </source>
</evidence>
<keyword evidence="1" id="KW-1133">Transmembrane helix</keyword>
<gene>
    <name evidence="2" type="ORF">BPO_p0026</name>
</gene>
<organism evidence="2 3">
    <name type="scientific">Bergeyella porcorum</name>
    <dbReference type="NCBI Taxonomy" id="1735111"/>
    <lineage>
        <taxon>Bacteria</taxon>
        <taxon>Pseudomonadati</taxon>
        <taxon>Bacteroidota</taxon>
        <taxon>Flavobacteriia</taxon>
        <taxon>Flavobacteriales</taxon>
        <taxon>Weeksellaceae</taxon>
        <taxon>Bergeyella</taxon>
    </lineage>
</organism>
<keyword evidence="1" id="KW-0472">Membrane</keyword>
<keyword evidence="1" id="KW-0812">Transmembrane</keyword>
<dbReference type="RefSeq" id="WP_327985424.1">
    <property type="nucleotide sequence ID" value="NZ_CP136427.1"/>
</dbReference>
<feature type="transmembrane region" description="Helical" evidence="1">
    <location>
        <begin position="7"/>
        <end position="24"/>
    </location>
</feature>
<dbReference type="AlphaFoldDB" id="A0AAU0F2W7"/>
<reference evidence="2" key="1">
    <citation type="submission" date="2023-10" db="EMBL/GenBank/DDBJ databases">
        <title>Characterization and whole genome sequencing of a novel strain of Bergeyella porcorum QD2021 isolated from pig.</title>
        <authorList>
            <person name="Liu G."/>
            <person name="Chen C."/>
            <person name="Han X."/>
        </authorList>
    </citation>
    <scope>NUCLEOTIDE SEQUENCE</scope>
    <source>
        <strain evidence="2">QD2021</strain>
        <plasmid evidence="2">pQD2021</plasmid>
    </source>
</reference>
<dbReference type="Proteomes" id="UP001432059">
    <property type="component" value="Plasmid pQD2021"/>
</dbReference>
<keyword evidence="3" id="KW-1185">Reference proteome</keyword>
<geneLocation type="plasmid" evidence="2 3">
    <name>pQD2021</name>
</geneLocation>
<accession>A0AAU0F2W7</accession>
<evidence type="ECO:0000313" key="3">
    <source>
        <dbReference type="Proteomes" id="UP001432059"/>
    </source>
</evidence>
<keyword evidence="2" id="KW-0614">Plasmid</keyword>
<proteinExistence type="predicted"/>
<dbReference type="KEGG" id="bpor:BPO_p0026"/>
<evidence type="ECO:0000313" key="2">
    <source>
        <dbReference type="EMBL" id="WOC53109.1"/>
    </source>
</evidence>